<feature type="domain" description="N-acetyltransferase" evidence="4">
    <location>
        <begin position="53"/>
        <end position="223"/>
    </location>
</feature>
<evidence type="ECO:0000256" key="1">
    <source>
        <dbReference type="ARBA" id="ARBA00022679"/>
    </source>
</evidence>
<evidence type="ECO:0000256" key="3">
    <source>
        <dbReference type="SAM" id="MobiDB-lite"/>
    </source>
</evidence>
<feature type="compositionally biased region" description="Basic and acidic residues" evidence="3">
    <location>
        <begin position="17"/>
        <end position="28"/>
    </location>
</feature>
<evidence type="ECO:0000313" key="5">
    <source>
        <dbReference type="EMBL" id="PDQ22771.1"/>
    </source>
</evidence>
<comment type="caution">
    <text evidence="5">The sequence shown here is derived from an EMBL/GenBank/DDBJ whole genome shotgun (WGS) entry which is preliminary data.</text>
</comment>
<keyword evidence="6" id="KW-1185">Reference proteome</keyword>
<dbReference type="CDD" id="cd04301">
    <property type="entry name" value="NAT_SF"/>
    <property type="match status" value="1"/>
</dbReference>
<evidence type="ECO:0000259" key="4">
    <source>
        <dbReference type="PROSITE" id="PS51186"/>
    </source>
</evidence>
<dbReference type="GO" id="GO:0016747">
    <property type="term" value="F:acyltransferase activity, transferring groups other than amino-acyl groups"/>
    <property type="evidence" value="ECO:0007669"/>
    <property type="project" value="InterPro"/>
</dbReference>
<dbReference type="PANTHER" id="PTHR43877">
    <property type="entry name" value="AMINOALKYLPHOSPHONATE N-ACETYLTRANSFERASE-RELATED-RELATED"/>
    <property type="match status" value="1"/>
</dbReference>
<dbReference type="AlphaFoldDB" id="A0A2A6FM88"/>
<keyword evidence="2" id="KW-0012">Acyltransferase</keyword>
<dbReference type="Proteomes" id="UP000219182">
    <property type="component" value="Unassembled WGS sequence"/>
</dbReference>
<evidence type="ECO:0000256" key="2">
    <source>
        <dbReference type="ARBA" id="ARBA00023315"/>
    </source>
</evidence>
<dbReference type="InterPro" id="IPR016181">
    <property type="entry name" value="Acyl_CoA_acyltransferase"/>
</dbReference>
<accession>A0A2A6FM88</accession>
<feature type="region of interest" description="Disordered" evidence="3">
    <location>
        <begin position="1"/>
        <end position="40"/>
    </location>
</feature>
<keyword evidence="1" id="KW-0808">Transferase</keyword>
<dbReference type="PROSITE" id="PS51186">
    <property type="entry name" value="GNAT"/>
    <property type="match status" value="1"/>
</dbReference>
<dbReference type="EMBL" id="NWQG01000010">
    <property type="protein sequence ID" value="PDQ22771.1"/>
    <property type="molecule type" value="Genomic_DNA"/>
</dbReference>
<dbReference type="InterPro" id="IPR000182">
    <property type="entry name" value="GNAT_dom"/>
</dbReference>
<dbReference type="PANTHER" id="PTHR43877:SF1">
    <property type="entry name" value="ACETYLTRANSFERASE"/>
    <property type="match status" value="1"/>
</dbReference>
<organism evidence="5 6">
    <name type="scientific">Mesorhizobium sanjuanii</name>
    <dbReference type="NCBI Taxonomy" id="2037900"/>
    <lineage>
        <taxon>Bacteria</taxon>
        <taxon>Pseudomonadati</taxon>
        <taxon>Pseudomonadota</taxon>
        <taxon>Alphaproteobacteria</taxon>
        <taxon>Hyphomicrobiales</taxon>
        <taxon>Phyllobacteriaceae</taxon>
        <taxon>Mesorhizobium</taxon>
    </lineage>
</organism>
<reference evidence="5 6" key="1">
    <citation type="submission" date="2017-09" db="EMBL/GenBank/DDBJ databases">
        <title>Mesorhizobum sanjuanii sp. nov. isolated from nodules of Lotus tenuis in saline-alkaline lowlands of Flooding Pampa.</title>
        <authorList>
            <person name="Sannazzaro A.I."/>
            <person name="Torres Tejerizo G.A."/>
            <person name="Fontana F."/>
            <person name="Cumpa Velazquez L.M."/>
            <person name="Hansen L."/>
            <person name="Pistorio M."/>
            <person name="Estrella M.J."/>
        </authorList>
    </citation>
    <scope>NUCLEOTIDE SEQUENCE [LARGE SCALE GENOMIC DNA]</scope>
    <source>
        <strain evidence="5 6">BSA136</strain>
    </source>
</reference>
<evidence type="ECO:0000313" key="6">
    <source>
        <dbReference type="Proteomes" id="UP000219182"/>
    </source>
</evidence>
<name>A0A2A6FM88_9HYPH</name>
<sequence length="230" mass="25387">MSGCSPDPSLTCASSPDRSRDNQAERHIPHQRRTQTGLAKGTIMPKDTAMTRYIIRHARPSDIPAMRAMQERSMWVLGGNFYTADQIADFLTLFGTMDDAVVFEGHYFVAEDRHGAILGSGGWTRSRPGYAQGLGACETLFDVQTVRSVFVDPAATRRGIASAIMNRTERDALQHGVDTLHLTATLSGVALYEALGYQMEEATELSFPNQTRFGCIRMEKSLAKLRIRAA</sequence>
<dbReference type="InterPro" id="IPR050832">
    <property type="entry name" value="Bact_Acetyltransf"/>
</dbReference>
<protein>
    <recommendedName>
        <fullName evidence="4">N-acetyltransferase domain-containing protein</fullName>
    </recommendedName>
</protein>
<dbReference type="Pfam" id="PF13508">
    <property type="entry name" value="Acetyltransf_7"/>
    <property type="match status" value="1"/>
</dbReference>
<gene>
    <name evidence="5" type="ORF">CN311_02195</name>
</gene>
<dbReference type="Gene3D" id="3.40.630.30">
    <property type="match status" value="1"/>
</dbReference>
<dbReference type="SUPFAM" id="SSF55729">
    <property type="entry name" value="Acyl-CoA N-acyltransferases (Nat)"/>
    <property type="match status" value="1"/>
</dbReference>
<proteinExistence type="predicted"/>